<evidence type="ECO:0000256" key="10">
    <source>
        <dbReference type="ARBA" id="ARBA00076340"/>
    </source>
</evidence>
<proteinExistence type="inferred from homology"/>
<evidence type="ECO:0000313" key="17">
    <source>
        <dbReference type="EMBL" id="PAA69162.1"/>
    </source>
</evidence>
<evidence type="ECO:0000256" key="7">
    <source>
        <dbReference type="ARBA" id="ARBA00055690"/>
    </source>
</evidence>
<dbReference type="PANTHER" id="PTHR24067">
    <property type="entry name" value="UBIQUITIN-CONJUGATING ENZYME E2"/>
    <property type="match status" value="1"/>
</dbReference>
<protein>
    <recommendedName>
        <fullName evidence="9">Ubiquitin-conjugating enzyme E2 G2</fullName>
        <ecNumber evidence="2">2.3.2.23</ecNumber>
    </recommendedName>
    <alternativeName>
        <fullName evidence="12">E2 ubiquitin-conjugating enzyme G2</fullName>
    </alternativeName>
    <alternativeName>
        <fullName evidence="10">Ubiquitin carrier protein G2</fullName>
    </alternativeName>
    <alternativeName>
        <fullName evidence="11">Ubiquitin-protein ligase G2</fullName>
    </alternativeName>
</protein>
<sequence>MAGAAIKRLKAEFKKLTEDPPEGIVAGPKSCDNFFEWEALIKGPEQSPFEGGLFTTILTFPLDYPLNPPKLRFVNEIFHPNIYKDGNVCISILHPPGEDPTGYESSQERWSPVQSVEKILLSVLSILAEPNADSPANVDAGKMYRDNYDSFVQRARATVRQSLGV</sequence>
<dbReference type="PROSITE" id="PS50127">
    <property type="entry name" value="UBC_2"/>
    <property type="match status" value="1"/>
</dbReference>
<evidence type="ECO:0000313" key="19">
    <source>
        <dbReference type="Proteomes" id="UP000215902"/>
    </source>
</evidence>
<dbReference type="OrthoDB" id="19692at2759"/>
<dbReference type="Gene3D" id="3.10.110.10">
    <property type="entry name" value="Ubiquitin Conjugating Enzyme"/>
    <property type="match status" value="1"/>
</dbReference>
<dbReference type="GO" id="GO:0061631">
    <property type="term" value="F:ubiquitin conjugating enzyme activity"/>
    <property type="evidence" value="ECO:0007669"/>
    <property type="project" value="UniProtKB-EC"/>
</dbReference>
<comment type="function">
    <text evidence="7">Accepts ubiquitin from the E1 complex and catalyzes its covalent attachment to other proteins. In vitro catalyzes 'Lys-48'-linked polyubiquitination. Involved in endoplasmic reticulum-associated degradation (ERAD). Required for sterol-induced ubiquitination of 3-hydroxy-3-methylglutaryl coenzyme A reductase and its subsequent proteasomal degradation.</text>
</comment>
<dbReference type="InterPro" id="IPR050113">
    <property type="entry name" value="Ub_conjugating_enzyme"/>
</dbReference>
<dbReference type="GO" id="GO:0036503">
    <property type="term" value="P:ERAD pathway"/>
    <property type="evidence" value="ECO:0007669"/>
    <property type="project" value="UniProtKB-ARBA"/>
</dbReference>
<reference evidence="18 19" key="1">
    <citation type="submission" date="2017-06" db="EMBL/GenBank/DDBJ databases">
        <title>A platform for efficient transgenesis in Macrostomum lignano, a flatworm model organism for stem cell research.</title>
        <authorList>
            <person name="Berezikov E."/>
        </authorList>
    </citation>
    <scope>NUCLEOTIDE SEQUENCE [LARGE SCALE GENOMIC DNA]</scope>
    <source>
        <strain evidence="18">DV1</strain>
        <tissue evidence="18">Whole organism</tissue>
    </source>
</reference>
<dbReference type="EMBL" id="NIVC01001343">
    <property type="protein sequence ID" value="PAA69162.1"/>
    <property type="molecule type" value="Genomic_DNA"/>
</dbReference>
<evidence type="ECO:0000256" key="3">
    <source>
        <dbReference type="ARBA" id="ARBA00022679"/>
    </source>
</evidence>
<dbReference type="SUPFAM" id="SSF54495">
    <property type="entry name" value="UBC-like"/>
    <property type="match status" value="1"/>
</dbReference>
<dbReference type="PROSITE" id="PS00183">
    <property type="entry name" value="UBC_1"/>
    <property type="match status" value="1"/>
</dbReference>
<dbReference type="Pfam" id="PF00179">
    <property type="entry name" value="UQ_con"/>
    <property type="match status" value="1"/>
</dbReference>
<feature type="active site" description="Glycyl thioester intermediate" evidence="13">
    <location>
        <position position="89"/>
    </location>
</feature>
<dbReference type="SMART" id="SM00212">
    <property type="entry name" value="UBCc"/>
    <property type="match status" value="1"/>
</dbReference>
<evidence type="ECO:0000259" key="15">
    <source>
        <dbReference type="PROSITE" id="PS50127"/>
    </source>
</evidence>
<evidence type="ECO:0000256" key="5">
    <source>
        <dbReference type="ARBA" id="ARBA00022786"/>
    </source>
</evidence>
<evidence type="ECO:0000313" key="16">
    <source>
        <dbReference type="EMBL" id="PAA68258.1"/>
    </source>
</evidence>
<dbReference type="CDD" id="cd23796">
    <property type="entry name" value="UBCc_UBE2G2"/>
    <property type="match status" value="1"/>
</dbReference>
<comment type="similarity">
    <text evidence="14">Belongs to the ubiquitin-conjugating enzyme family.</text>
</comment>
<dbReference type="EMBL" id="NIVC01001407">
    <property type="protein sequence ID" value="PAA68258.1"/>
    <property type="molecule type" value="Genomic_DNA"/>
</dbReference>
<keyword evidence="3" id="KW-0808">Transferase</keyword>
<evidence type="ECO:0000256" key="12">
    <source>
        <dbReference type="ARBA" id="ARBA00079959"/>
    </source>
</evidence>
<dbReference type="FunFam" id="3.10.110.10:FF:000008">
    <property type="entry name" value="Ubiquitin-conjugating enzyme E2 G2"/>
    <property type="match status" value="1"/>
</dbReference>
<evidence type="ECO:0000256" key="4">
    <source>
        <dbReference type="ARBA" id="ARBA00022741"/>
    </source>
</evidence>
<dbReference type="InterPro" id="IPR023313">
    <property type="entry name" value="UBQ-conjugating_AS"/>
</dbReference>
<evidence type="ECO:0000256" key="2">
    <source>
        <dbReference type="ARBA" id="ARBA00012486"/>
    </source>
</evidence>
<dbReference type="InterPro" id="IPR016135">
    <property type="entry name" value="UBQ-conjugating_enzyme/RWD"/>
</dbReference>
<evidence type="ECO:0000256" key="14">
    <source>
        <dbReference type="RuleBase" id="RU362109"/>
    </source>
</evidence>
<keyword evidence="19" id="KW-1185">Reference proteome</keyword>
<dbReference type="InterPro" id="IPR000608">
    <property type="entry name" value="UBC"/>
</dbReference>
<evidence type="ECO:0000256" key="6">
    <source>
        <dbReference type="ARBA" id="ARBA00022840"/>
    </source>
</evidence>
<comment type="subunit">
    <text evidence="8">Interacts with AUP1 (via C-terminus); the interaction recruits UBE2G2 to lipid droplets. Interacts with ubiquitin ligases AMFR/gp78 and RNF139/TRC8; recruitment to lipid droplets by AUP1 facilitates interaction of UBE2G2 with AMFR and RNF139, leading to sterol-induced ubiquitination of 3-hydroxy-3-methylglutaryl coenzyme A reductase and its subsequent proteasomal degradation.</text>
</comment>
<comment type="catalytic activity">
    <reaction evidence="1">
        <text>S-ubiquitinyl-[E1 ubiquitin-activating enzyme]-L-cysteine + [E2 ubiquitin-conjugating enzyme]-L-cysteine = [E1 ubiquitin-activating enzyme]-L-cysteine + S-ubiquitinyl-[E2 ubiquitin-conjugating enzyme]-L-cysteine.</text>
        <dbReference type="EC" id="2.3.2.23"/>
    </reaction>
</comment>
<keyword evidence="4 14" id="KW-0547">Nucleotide-binding</keyword>
<gene>
    <name evidence="17" type="ORF">BOX15_Mlig000122g1</name>
    <name evidence="18" type="ORF">BOX15_Mlig015169g1</name>
    <name evidence="16" type="ORF">BOX15_Mlig019485g1</name>
</gene>
<dbReference type="STRING" id="282301.A0A267G5T6"/>
<keyword evidence="5 14" id="KW-0833">Ubl conjugation pathway</keyword>
<feature type="domain" description="UBC core" evidence="15">
    <location>
        <begin position="4"/>
        <end position="164"/>
    </location>
</feature>
<evidence type="ECO:0000256" key="13">
    <source>
        <dbReference type="PROSITE-ProRule" id="PRU10133"/>
    </source>
</evidence>
<dbReference type="GO" id="GO:0005524">
    <property type="term" value="F:ATP binding"/>
    <property type="evidence" value="ECO:0007669"/>
    <property type="project" value="UniProtKB-UniRule"/>
</dbReference>
<dbReference type="EC" id="2.3.2.23" evidence="2"/>
<comment type="caution">
    <text evidence="18">The sequence shown here is derived from an EMBL/GenBank/DDBJ whole genome shotgun (WGS) entry which is preliminary data.</text>
</comment>
<accession>A0A267G5T6</accession>
<dbReference type="Proteomes" id="UP000215902">
    <property type="component" value="Unassembled WGS sequence"/>
</dbReference>
<dbReference type="EMBL" id="NIVC01000567">
    <property type="protein sequence ID" value="PAA80797.1"/>
    <property type="molecule type" value="Genomic_DNA"/>
</dbReference>
<keyword evidence="6 14" id="KW-0067">ATP-binding</keyword>
<evidence type="ECO:0000313" key="18">
    <source>
        <dbReference type="EMBL" id="PAA80797.1"/>
    </source>
</evidence>
<evidence type="ECO:0000256" key="8">
    <source>
        <dbReference type="ARBA" id="ARBA00063420"/>
    </source>
</evidence>
<evidence type="ECO:0000256" key="9">
    <source>
        <dbReference type="ARBA" id="ARBA00073285"/>
    </source>
</evidence>
<organism evidence="18 19">
    <name type="scientific">Macrostomum lignano</name>
    <dbReference type="NCBI Taxonomy" id="282301"/>
    <lineage>
        <taxon>Eukaryota</taxon>
        <taxon>Metazoa</taxon>
        <taxon>Spiralia</taxon>
        <taxon>Lophotrochozoa</taxon>
        <taxon>Platyhelminthes</taxon>
        <taxon>Rhabditophora</taxon>
        <taxon>Macrostomorpha</taxon>
        <taxon>Macrostomida</taxon>
        <taxon>Macrostomidae</taxon>
        <taxon>Macrostomum</taxon>
    </lineage>
</organism>
<evidence type="ECO:0000256" key="1">
    <source>
        <dbReference type="ARBA" id="ARBA00000485"/>
    </source>
</evidence>
<dbReference type="AlphaFoldDB" id="A0A267G5T6"/>
<name>A0A267G5T6_9PLAT</name>
<evidence type="ECO:0000256" key="11">
    <source>
        <dbReference type="ARBA" id="ARBA00079258"/>
    </source>
</evidence>